<evidence type="ECO:0000313" key="9">
    <source>
        <dbReference type="Proteomes" id="UP000215902"/>
    </source>
</evidence>
<dbReference type="GO" id="GO:0005736">
    <property type="term" value="C:RNA polymerase I complex"/>
    <property type="evidence" value="ECO:0007669"/>
    <property type="project" value="TreeGrafter"/>
</dbReference>
<evidence type="ECO:0000256" key="6">
    <source>
        <dbReference type="ARBA" id="ARBA00030456"/>
    </source>
</evidence>
<dbReference type="OrthoDB" id="259769at2759"/>
<dbReference type="Gene3D" id="3.90.940.10">
    <property type="match status" value="1"/>
</dbReference>
<evidence type="ECO:0000256" key="2">
    <source>
        <dbReference type="ARBA" id="ARBA00022478"/>
    </source>
</evidence>
<dbReference type="InterPro" id="IPR020708">
    <property type="entry name" value="DNA-dir_RNA_polK_14-18kDa_CS"/>
</dbReference>
<evidence type="ECO:0000313" key="8">
    <source>
        <dbReference type="EMBL" id="PAA69135.1"/>
    </source>
</evidence>
<dbReference type="GO" id="GO:0042797">
    <property type="term" value="P:tRNA transcription by RNA polymerase III"/>
    <property type="evidence" value="ECO:0007669"/>
    <property type="project" value="TreeGrafter"/>
</dbReference>
<dbReference type="GO" id="GO:0003899">
    <property type="term" value="F:DNA-directed RNA polymerase activity"/>
    <property type="evidence" value="ECO:0007669"/>
    <property type="project" value="InterPro"/>
</dbReference>
<feature type="compositionally biased region" description="Acidic residues" evidence="7">
    <location>
        <begin position="1"/>
        <end position="14"/>
    </location>
</feature>
<dbReference type="Pfam" id="PF01192">
    <property type="entry name" value="RNA_pol_Rpb6"/>
    <property type="match status" value="1"/>
</dbReference>
<dbReference type="GO" id="GO:0003677">
    <property type="term" value="F:DNA binding"/>
    <property type="evidence" value="ECO:0007669"/>
    <property type="project" value="InterPro"/>
</dbReference>
<accession>A0A267F5T1</accession>
<evidence type="ECO:0000256" key="4">
    <source>
        <dbReference type="ARBA" id="ARBA00023242"/>
    </source>
</evidence>
<keyword evidence="2" id="KW-0240">DNA-directed RNA polymerase</keyword>
<protein>
    <recommendedName>
        <fullName evidence="6">RPB6 homolog</fullName>
    </recommendedName>
</protein>
<gene>
    <name evidence="8" type="ORF">BOX15_Mlig032261g1</name>
</gene>
<comment type="caution">
    <text evidence="8">The sequence shown here is derived from an EMBL/GenBank/DDBJ whole genome shotgun (WGS) entry which is preliminary data.</text>
</comment>
<dbReference type="PANTHER" id="PTHR47227:SF5">
    <property type="entry name" value="DNA-DIRECTED RNA POLYMERASES I, II, AND III SUBUNIT RPABC2"/>
    <property type="match status" value="1"/>
</dbReference>
<dbReference type="InterPro" id="IPR028363">
    <property type="entry name" value="RPB6"/>
</dbReference>
<evidence type="ECO:0000256" key="1">
    <source>
        <dbReference type="ARBA" id="ARBA00004123"/>
    </source>
</evidence>
<dbReference type="STRING" id="282301.A0A267F5T1"/>
<comment type="similarity">
    <text evidence="5">Belongs to the archaeal Rpo6/eukaryotic RPB6 RNA polymerase subunit family.</text>
</comment>
<reference evidence="8 9" key="1">
    <citation type="submission" date="2017-06" db="EMBL/GenBank/DDBJ databases">
        <title>A platform for efficient transgenesis in Macrostomum lignano, a flatworm model organism for stem cell research.</title>
        <authorList>
            <person name="Berezikov E."/>
        </authorList>
    </citation>
    <scope>NUCLEOTIDE SEQUENCE [LARGE SCALE GENOMIC DNA]</scope>
    <source>
        <strain evidence="8">DV1</strain>
        <tissue evidence="8">Whole organism</tissue>
    </source>
</reference>
<dbReference type="GO" id="GO:0006366">
    <property type="term" value="P:transcription by RNA polymerase II"/>
    <property type="evidence" value="ECO:0007669"/>
    <property type="project" value="TreeGrafter"/>
</dbReference>
<keyword evidence="9" id="KW-1185">Reference proteome</keyword>
<dbReference type="PANTHER" id="PTHR47227">
    <property type="entry name" value="DNA-DIRECTED RNA POLYMERASE SUBUNIT K"/>
    <property type="match status" value="1"/>
</dbReference>
<sequence>AASIMSDDEDNDALDEPHRDDNDGGSVGGGDHLADDDIGGAGDGTGGVEILTSGGAAGAGGPVAPHERVTSIYMTKYERARVLGARAQQISLCAPVMVELEGETDPLKIAEKELKARKIPFIIRRYLPDGSYENWKVQDLIVEGT</sequence>
<keyword evidence="3" id="KW-0804">Transcription</keyword>
<dbReference type="InterPro" id="IPR036161">
    <property type="entry name" value="RPB6/omega-like_sf"/>
</dbReference>
<name>A0A267F5T1_9PLAT</name>
<dbReference type="InterPro" id="IPR006110">
    <property type="entry name" value="Pol_omega/Rpo6/RPB6"/>
</dbReference>
<feature type="non-terminal residue" evidence="8">
    <location>
        <position position="1"/>
    </location>
</feature>
<dbReference type="PIRSF" id="PIRSF000778">
    <property type="entry name" value="RpoK/RPB6"/>
    <property type="match status" value="1"/>
</dbReference>
<evidence type="ECO:0000256" key="7">
    <source>
        <dbReference type="SAM" id="MobiDB-lite"/>
    </source>
</evidence>
<dbReference type="GO" id="GO:0005665">
    <property type="term" value="C:RNA polymerase II, core complex"/>
    <property type="evidence" value="ECO:0007669"/>
    <property type="project" value="InterPro"/>
</dbReference>
<dbReference type="NCBIfam" id="NF002208">
    <property type="entry name" value="PRK01099.1-3"/>
    <property type="match status" value="1"/>
</dbReference>
<keyword evidence="4" id="KW-0539">Nucleus</keyword>
<evidence type="ECO:0000256" key="3">
    <source>
        <dbReference type="ARBA" id="ARBA00023163"/>
    </source>
</evidence>
<dbReference type="AlphaFoldDB" id="A0A267F5T1"/>
<dbReference type="GO" id="GO:0005666">
    <property type="term" value="C:RNA polymerase III complex"/>
    <property type="evidence" value="ECO:0007669"/>
    <property type="project" value="TreeGrafter"/>
</dbReference>
<dbReference type="PROSITE" id="PS01111">
    <property type="entry name" value="RNA_POL_K_14KD"/>
    <property type="match status" value="1"/>
</dbReference>
<dbReference type="GO" id="GO:0006360">
    <property type="term" value="P:transcription by RNA polymerase I"/>
    <property type="evidence" value="ECO:0007669"/>
    <property type="project" value="TreeGrafter"/>
</dbReference>
<dbReference type="Proteomes" id="UP000215902">
    <property type="component" value="Unassembled WGS sequence"/>
</dbReference>
<organism evidence="8 9">
    <name type="scientific">Macrostomum lignano</name>
    <dbReference type="NCBI Taxonomy" id="282301"/>
    <lineage>
        <taxon>Eukaryota</taxon>
        <taxon>Metazoa</taxon>
        <taxon>Spiralia</taxon>
        <taxon>Lophotrochozoa</taxon>
        <taxon>Platyhelminthes</taxon>
        <taxon>Rhabditophora</taxon>
        <taxon>Macrostomorpha</taxon>
        <taxon>Macrostomida</taxon>
        <taxon>Macrostomidae</taxon>
        <taxon>Macrostomum</taxon>
    </lineage>
</organism>
<comment type="subcellular location">
    <subcellularLocation>
        <location evidence="1">Nucleus</location>
    </subcellularLocation>
</comment>
<proteinExistence type="inferred from homology"/>
<dbReference type="SUPFAM" id="SSF63562">
    <property type="entry name" value="RPB6/omega subunit-like"/>
    <property type="match status" value="1"/>
</dbReference>
<dbReference type="EMBL" id="NIVC01001344">
    <property type="protein sequence ID" value="PAA69135.1"/>
    <property type="molecule type" value="Genomic_DNA"/>
</dbReference>
<evidence type="ECO:0000256" key="5">
    <source>
        <dbReference type="ARBA" id="ARBA00025773"/>
    </source>
</evidence>
<dbReference type="InterPro" id="IPR006111">
    <property type="entry name" value="Rpo6/Rpb6"/>
</dbReference>
<dbReference type="PIRSF" id="PIRSF500154">
    <property type="entry name" value="RPB6"/>
    <property type="match status" value="1"/>
</dbReference>
<feature type="region of interest" description="Disordered" evidence="7">
    <location>
        <begin position="1"/>
        <end position="65"/>
    </location>
</feature>
<dbReference type="SMART" id="SM01409">
    <property type="entry name" value="RNA_pol_Rpb6"/>
    <property type="match status" value="1"/>
</dbReference>